<feature type="compositionally biased region" description="Basic and acidic residues" evidence="2">
    <location>
        <begin position="134"/>
        <end position="144"/>
    </location>
</feature>
<name>A0A3M7H4B6_HORWE</name>
<accession>A0A3M7H4B6</accession>
<dbReference type="InterPro" id="IPR002052">
    <property type="entry name" value="DNA_methylase_N6_adenine_CS"/>
</dbReference>
<gene>
    <name evidence="3" type="ORF">D0860_04760</name>
</gene>
<feature type="region of interest" description="Disordered" evidence="2">
    <location>
        <begin position="106"/>
        <end position="170"/>
    </location>
</feature>
<proteinExistence type="inferred from homology"/>
<comment type="caution">
    <text evidence="3">The sequence shown here is derived from an EMBL/GenBank/DDBJ whole genome shotgun (WGS) entry which is preliminary data.</text>
</comment>
<dbReference type="PANTHER" id="PTHR12829:SF4">
    <property type="entry name" value="N(6)-ADENINE-SPECIFIC METHYLTRANSFERASE METTL4"/>
    <property type="match status" value="1"/>
</dbReference>
<dbReference type="GO" id="GO:0008168">
    <property type="term" value="F:methyltransferase activity"/>
    <property type="evidence" value="ECO:0007669"/>
    <property type="project" value="InterPro"/>
</dbReference>
<dbReference type="GO" id="GO:0032259">
    <property type="term" value="P:methylation"/>
    <property type="evidence" value="ECO:0007669"/>
    <property type="project" value="InterPro"/>
</dbReference>
<dbReference type="Pfam" id="PF05063">
    <property type="entry name" value="MT-A70"/>
    <property type="match status" value="1"/>
</dbReference>
<dbReference type="InterPro" id="IPR007757">
    <property type="entry name" value="MT-A70-like"/>
</dbReference>
<evidence type="ECO:0000313" key="3">
    <source>
        <dbReference type="EMBL" id="RMZ08240.1"/>
    </source>
</evidence>
<evidence type="ECO:0000256" key="1">
    <source>
        <dbReference type="PROSITE-ProRule" id="PRU00489"/>
    </source>
</evidence>
<evidence type="ECO:0000256" key="2">
    <source>
        <dbReference type="SAM" id="MobiDB-lite"/>
    </source>
</evidence>
<dbReference type="GO" id="GO:0005634">
    <property type="term" value="C:nucleus"/>
    <property type="evidence" value="ECO:0007669"/>
    <property type="project" value="TreeGrafter"/>
</dbReference>
<dbReference type="Proteomes" id="UP000280598">
    <property type="component" value="Unassembled WGS sequence"/>
</dbReference>
<evidence type="ECO:0008006" key="5">
    <source>
        <dbReference type="Google" id="ProtNLM"/>
    </source>
</evidence>
<dbReference type="PROSITE" id="PS00092">
    <property type="entry name" value="N6_MTASE"/>
    <property type="match status" value="1"/>
</dbReference>
<organism evidence="3 4">
    <name type="scientific">Hortaea werneckii</name>
    <name type="common">Black yeast</name>
    <name type="synonym">Cladosporium werneckii</name>
    <dbReference type="NCBI Taxonomy" id="91943"/>
    <lineage>
        <taxon>Eukaryota</taxon>
        <taxon>Fungi</taxon>
        <taxon>Dikarya</taxon>
        <taxon>Ascomycota</taxon>
        <taxon>Pezizomycotina</taxon>
        <taxon>Dothideomycetes</taxon>
        <taxon>Dothideomycetidae</taxon>
        <taxon>Mycosphaerellales</taxon>
        <taxon>Teratosphaeriaceae</taxon>
        <taxon>Hortaea</taxon>
    </lineage>
</organism>
<dbReference type="VEuPathDB" id="FungiDB:BTJ68_02091"/>
<feature type="region of interest" description="Disordered" evidence="2">
    <location>
        <begin position="353"/>
        <end position="381"/>
    </location>
</feature>
<reference evidence="3 4" key="1">
    <citation type="journal article" date="2018" name="BMC Genomics">
        <title>Genomic evidence for intraspecific hybridization in a clonal and extremely halotolerant yeast.</title>
        <authorList>
            <person name="Gostincar C."/>
            <person name="Stajich J.E."/>
            <person name="Zupancic J."/>
            <person name="Zalar P."/>
            <person name="Gunde-Cimerman N."/>
        </authorList>
    </citation>
    <scope>NUCLEOTIDE SEQUENCE [LARGE SCALE GENOMIC DNA]</scope>
    <source>
        <strain evidence="3 4">EXF-562</strain>
    </source>
</reference>
<dbReference type="EMBL" id="QWIS01000088">
    <property type="protein sequence ID" value="RMZ08240.1"/>
    <property type="molecule type" value="Genomic_DNA"/>
</dbReference>
<dbReference type="PANTHER" id="PTHR12829">
    <property type="entry name" value="N6-ADENOSINE-METHYLTRANSFERASE"/>
    <property type="match status" value="1"/>
</dbReference>
<protein>
    <recommendedName>
        <fullName evidence="5">MT-A70-domain-containing protein</fullName>
    </recommendedName>
</protein>
<sequence>MASPVLWQNESQTTILIDIPRSIEAAQGTPQAPCHDHLLSVTPLETPFPSNEPKSEAARAKLVGNSTDEQLDREYVELLSKALAETHEAYHGRWCLPRPFVQERPRAAKKRKLDTNESDDLVRSNPTQEELPEDFLRTLADSDHSPGPSGYKATLHPAQKPAADNDPTSTGQYLTNRNPFSATLNISTHQTQHPQTFRLPPNTTFSLSNCRTHSTPFRHSLRSQADEEGTPYPFDLILLDPPWPNRSIKRSHLTPHRSRYTVAPNLSTLTKFLYSLDLEMLMSPSCVVGVWITNKPSIREKVLDSEEGVFAAWGVELVEEWIWGKTTARGEPVSGLEGVWRRPYEVLLVGRRGGGDGRREKSTGGREGEGTGEDGDGGGGRKVKRRVILGVPDLHSRKPCLKGLVEEILLRDLHHDRHHHDGRLEYRALEVFARNLVAGWWSWGDECLKFNWEGYWRSGDGMKTKRENEDER</sequence>
<comment type="similarity">
    <text evidence="1">Belongs to the MT-A70-like family.</text>
</comment>
<dbReference type="SUPFAM" id="SSF53335">
    <property type="entry name" value="S-adenosyl-L-methionine-dependent methyltransferases"/>
    <property type="match status" value="1"/>
</dbReference>
<dbReference type="PROSITE" id="PS51143">
    <property type="entry name" value="MT_A70"/>
    <property type="match status" value="1"/>
</dbReference>
<feature type="compositionally biased region" description="Basic and acidic residues" evidence="2">
    <location>
        <begin position="353"/>
        <end position="369"/>
    </location>
</feature>
<evidence type="ECO:0000313" key="4">
    <source>
        <dbReference type="Proteomes" id="UP000280598"/>
    </source>
</evidence>
<dbReference type="AlphaFoldDB" id="A0A3M7H4B6"/>
<dbReference type="InterPro" id="IPR029063">
    <property type="entry name" value="SAM-dependent_MTases_sf"/>
</dbReference>
<dbReference type="GO" id="GO:0003676">
    <property type="term" value="F:nucleic acid binding"/>
    <property type="evidence" value="ECO:0007669"/>
    <property type="project" value="InterPro"/>
</dbReference>